<dbReference type="Proteomes" id="UP000041247">
    <property type="component" value="Unassembled WGS sequence"/>
</dbReference>
<keyword evidence="1" id="KW-0812">Transmembrane</keyword>
<keyword evidence="1" id="KW-1133">Transmembrane helix</keyword>
<dbReference type="EMBL" id="CXOK01000091">
    <property type="protein sequence ID" value="CTP90887.1"/>
    <property type="molecule type" value="Genomic_DNA"/>
</dbReference>
<proteinExistence type="predicted"/>
<evidence type="ECO:0000256" key="1">
    <source>
        <dbReference type="SAM" id="Phobius"/>
    </source>
</evidence>
<evidence type="ECO:0000313" key="2">
    <source>
        <dbReference type="EMBL" id="CTP90887.1"/>
    </source>
</evidence>
<evidence type="ECO:0000313" key="3">
    <source>
        <dbReference type="Proteomes" id="UP000041247"/>
    </source>
</evidence>
<feature type="transmembrane region" description="Helical" evidence="1">
    <location>
        <begin position="31"/>
        <end position="51"/>
    </location>
</feature>
<gene>
    <name evidence="2" type="ORF">XTPLMG728_2723</name>
</gene>
<name>A0A0K3A0Q9_9XANT</name>
<keyword evidence="1" id="KW-0472">Membrane</keyword>
<organism evidence="2 3">
    <name type="scientific">Xanthomonas graminis pv. poae</name>
    <dbReference type="NCBI Taxonomy" id="227946"/>
    <lineage>
        <taxon>Bacteria</taxon>
        <taxon>Pseudomonadati</taxon>
        <taxon>Pseudomonadota</taxon>
        <taxon>Gammaproteobacteria</taxon>
        <taxon>Lysobacterales</taxon>
        <taxon>Lysobacteraceae</taxon>
        <taxon>Xanthomonas</taxon>
        <taxon>Xanthomonas translucens group</taxon>
        <taxon>Xanthomonas graminis</taxon>
    </lineage>
</organism>
<reference evidence="2 3" key="1">
    <citation type="submission" date="2015-07" db="EMBL/GenBank/DDBJ databases">
        <authorList>
            <person name="Noorani M."/>
        </authorList>
    </citation>
    <scope>NUCLEOTIDE SEQUENCE [LARGE SCALE GENOMIC DNA]</scope>
    <source>
        <strain evidence="2">LMG728</strain>
    </source>
</reference>
<sequence>MFLGRLHLQSAQGVGLPRLVHLRQLRVFANLRLLLFLGLALLLFALLALLCGNRRLGLRLHVQHQLRGRQPDRLAPFGLQFGSHNAER</sequence>
<accession>A0A0K3A0Q9</accession>
<dbReference type="RefSeq" id="WP_053841476.1">
    <property type="nucleotide sequence ID" value="NZ_CXOK01000091.1"/>
</dbReference>
<protein>
    <submittedName>
        <fullName evidence="2">Putative membrane protein</fullName>
    </submittedName>
</protein>
<dbReference type="AlphaFoldDB" id="A0A0K3A0Q9"/>